<reference evidence="2 3" key="1">
    <citation type="submission" date="2015-07" db="EMBL/GenBank/DDBJ databases">
        <title>Genome sequences of 64 non-O157:H7 Shiga toxin-producing Escherichia coli strains.</title>
        <authorList>
            <person name="Gonzalez-Escalona N."/>
            <person name="Toro M."/>
            <person name="Timme R."/>
            <person name="Payne J."/>
        </authorList>
    </citation>
    <scope>NUCLEOTIDE SEQUENCE [LARGE SCALE GENOMIC DNA]</scope>
    <source>
        <strain evidence="2 3">CFSAN026843</strain>
    </source>
</reference>
<evidence type="ECO:0000259" key="1">
    <source>
        <dbReference type="Pfam" id="PF26115"/>
    </source>
</evidence>
<dbReference type="Proteomes" id="UP000037564">
    <property type="component" value="Unassembled WGS sequence"/>
</dbReference>
<feature type="domain" description="GAPS4 PD-(D/E)XK nuclease" evidence="1">
    <location>
        <begin position="1"/>
        <end position="147"/>
    </location>
</feature>
<organism evidence="2 3">
    <name type="scientific">Escherichia coli</name>
    <dbReference type="NCBI Taxonomy" id="562"/>
    <lineage>
        <taxon>Bacteria</taxon>
        <taxon>Pseudomonadati</taxon>
        <taxon>Pseudomonadota</taxon>
        <taxon>Gammaproteobacteria</taxon>
        <taxon>Enterobacterales</taxon>
        <taxon>Enterobacteriaceae</taxon>
        <taxon>Escherichia</taxon>
    </lineage>
</organism>
<protein>
    <recommendedName>
        <fullName evidence="1">GAPS4 PD-(D/E)XK nuclease domain-containing protein</fullName>
    </recommendedName>
</protein>
<gene>
    <name evidence="2" type="ORF">WR15_25090</name>
</gene>
<sequence>MGGETSAIQRVAGKISDDIFSVFKWDRAARADMNWDCCQEAHSKKTHPSDVVFFYIDPYEEEMVYLNTDLKSYAEGTIGKKIVEGALTSLALATECANVSEEWRLKYVHDDSLGYNVRGLLFLYNHDNLYDKDFYENITKKLDHSSINCPPNIKLHLLDPYKISDLINISSDITKLIGSGKLPQPDKFTYYYPDLSLTRIKHPINQTTPATIELLTSPYIIIKHEAFSWLRDKNPEGYVVYYNQPGDSVDEFVYFFDMLSTYQILTEGKPIVLRHCHIHPNENAIHHFERAKKKYSTDWLLGEDERLFLKIDFDKTDKIVVEYNLEQIGMEQR</sequence>
<dbReference type="InterPro" id="IPR058873">
    <property type="entry name" value="PDDEXK_GAPS4"/>
</dbReference>
<dbReference type="RefSeq" id="WP_000508501.1">
    <property type="nucleotide sequence ID" value="NZ_BFQB01000033.1"/>
</dbReference>
<dbReference type="AlphaFoldDB" id="A0A0B0VHP9"/>
<accession>A0A0B0VHP9</accession>
<comment type="caution">
    <text evidence="2">The sequence shown here is derived from an EMBL/GenBank/DDBJ whole genome shotgun (WGS) entry which is preliminary data.</text>
</comment>
<dbReference type="EMBL" id="LGZN01000085">
    <property type="protein sequence ID" value="KNF62897.1"/>
    <property type="molecule type" value="Genomic_DNA"/>
</dbReference>
<evidence type="ECO:0000313" key="2">
    <source>
        <dbReference type="EMBL" id="KNF62897.1"/>
    </source>
</evidence>
<name>A0A0B0VHP9_ECOLX</name>
<dbReference type="Pfam" id="PF26115">
    <property type="entry name" value="PDDEXK_GAPS4"/>
    <property type="match status" value="1"/>
</dbReference>
<proteinExistence type="predicted"/>
<dbReference type="PATRIC" id="fig|562.7396.peg.5460"/>
<evidence type="ECO:0000313" key="3">
    <source>
        <dbReference type="Proteomes" id="UP000037564"/>
    </source>
</evidence>